<organism evidence="2 3">
    <name type="scientific">Elysia marginata</name>
    <dbReference type="NCBI Taxonomy" id="1093978"/>
    <lineage>
        <taxon>Eukaryota</taxon>
        <taxon>Metazoa</taxon>
        <taxon>Spiralia</taxon>
        <taxon>Lophotrochozoa</taxon>
        <taxon>Mollusca</taxon>
        <taxon>Gastropoda</taxon>
        <taxon>Heterobranchia</taxon>
        <taxon>Euthyneura</taxon>
        <taxon>Panpulmonata</taxon>
        <taxon>Sacoglossa</taxon>
        <taxon>Placobranchoidea</taxon>
        <taxon>Plakobranchidae</taxon>
        <taxon>Elysia</taxon>
    </lineage>
</organism>
<comment type="caution">
    <text evidence="2">The sequence shown here is derived from an EMBL/GenBank/DDBJ whole genome shotgun (WGS) entry which is preliminary data.</text>
</comment>
<proteinExistence type="predicted"/>
<dbReference type="EMBL" id="BMAT01012537">
    <property type="protein sequence ID" value="GFR94246.1"/>
    <property type="molecule type" value="Genomic_DNA"/>
</dbReference>
<evidence type="ECO:0000256" key="1">
    <source>
        <dbReference type="SAM" id="MobiDB-lite"/>
    </source>
</evidence>
<gene>
    <name evidence="2" type="ORF">ElyMa_006245400</name>
</gene>
<name>A0AAV4HB17_9GAST</name>
<dbReference type="Proteomes" id="UP000762676">
    <property type="component" value="Unassembled WGS sequence"/>
</dbReference>
<accession>A0AAV4HB17</accession>
<feature type="non-terminal residue" evidence="2">
    <location>
        <position position="68"/>
    </location>
</feature>
<keyword evidence="3" id="KW-1185">Reference proteome</keyword>
<reference evidence="2 3" key="1">
    <citation type="journal article" date="2021" name="Elife">
        <title>Chloroplast acquisition without the gene transfer in kleptoplastic sea slugs, Plakobranchus ocellatus.</title>
        <authorList>
            <person name="Maeda T."/>
            <person name="Takahashi S."/>
            <person name="Yoshida T."/>
            <person name="Shimamura S."/>
            <person name="Takaki Y."/>
            <person name="Nagai Y."/>
            <person name="Toyoda A."/>
            <person name="Suzuki Y."/>
            <person name="Arimoto A."/>
            <person name="Ishii H."/>
            <person name="Satoh N."/>
            <person name="Nishiyama T."/>
            <person name="Hasebe M."/>
            <person name="Maruyama T."/>
            <person name="Minagawa J."/>
            <person name="Obokata J."/>
            <person name="Shigenobu S."/>
        </authorList>
    </citation>
    <scope>NUCLEOTIDE SEQUENCE [LARGE SCALE GENOMIC DNA]</scope>
</reference>
<feature type="region of interest" description="Disordered" evidence="1">
    <location>
        <begin position="21"/>
        <end position="55"/>
    </location>
</feature>
<protein>
    <submittedName>
        <fullName evidence="2">Uncharacterized protein</fullName>
    </submittedName>
</protein>
<dbReference type="AlphaFoldDB" id="A0AAV4HB17"/>
<evidence type="ECO:0000313" key="3">
    <source>
        <dbReference type="Proteomes" id="UP000762676"/>
    </source>
</evidence>
<evidence type="ECO:0000313" key="2">
    <source>
        <dbReference type="EMBL" id="GFR94246.1"/>
    </source>
</evidence>
<sequence length="68" mass="7819">MACPEKGKRWPDGTEYVDSYTLPSLRPARPDPWAPSDSLKTDMIQGRPRTPNDPYTILTELQKKNMKK</sequence>